<dbReference type="InterPro" id="IPR050603">
    <property type="entry name" value="MYST_HAT"/>
</dbReference>
<gene>
    <name evidence="8" type="ORF">MSPICULIGERA_LOCUS22857</name>
</gene>
<dbReference type="EC" id="2.3.1.48" evidence="2"/>
<dbReference type="GO" id="GO:0006355">
    <property type="term" value="P:regulation of DNA-templated transcription"/>
    <property type="evidence" value="ECO:0007669"/>
    <property type="project" value="InterPro"/>
</dbReference>
<organism evidence="8 9">
    <name type="scientific">Mesorhabditis spiculigera</name>
    <dbReference type="NCBI Taxonomy" id="96644"/>
    <lineage>
        <taxon>Eukaryota</taxon>
        <taxon>Metazoa</taxon>
        <taxon>Ecdysozoa</taxon>
        <taxon>Nematoda</taxon>
        <taxon>Chromadorea</taxon>
        <taxon>Rhabditida</taxon>
        <taxon>Rhabditina</taxon>
        <taxon>Rhabditomorpha</taxon>
        <taxon>Rhabditoidea</taxon>
        <taxon>Rhabditidae</taxon>
        <taxon>Mesorhabditinae</taxon>
        <taxon>Mesorhabditis</taxon>
    </lineage>
</organism>
<dbReference type="FunFam" id="3.30.60.60:FF:000001">
    <property type="entry name" value="Histone acetyltransferase"/>
    <property type="match status" value="1"/>
</dbReference>
<dbReference type="Gene3D" id="3.30.60.60">
    <property type="entry name" value="N-acetyl transferase-like"/>
    <property type="match status" value="1"/>
</dbReference>
<dbReference type="GO" id="GO:0004402">
    <property type="term" value="F:histone acetyltransferase activity"/>
    <property type="evidence" value="ECO:0007669"/>
    <property type="project" value="InterPro"/>
</dbReference>
<dbReference type="Pfam" id="PF17772">
    <property type="entry name" value="zf-MYST"/>
    <property type="match status" value="1"/>
</dbReference>
<evidence type="ECO:0000259" key="7">
    <source>
        <dbReference type="PROSITE" id="PS51726"/>
    </source>
</evidence>
<comment type="similarity">
    <text evidence="1">Belongs to the MYST (SAS/MOZ) family.</text>
</comment>
<evidence type="ECO:0000256" key="1">
    <source>
        <dbReference type="ARBA" id="ARBA00010107"/>
    </source>
</evidence>
<dbReference type="PROSITE" id="PS51726">
    <property type="entry name" value="MYST_HAT"/>
    <property type="match status" value="1"/>
</dbReference>
<dbReference type="Gene3D" id="1.10.10.10">
    <property type="entry name" value="Winged helix-like DNA-binding domain superfamily/Winged helix DNA-binding domain"/>
    <property type="match status" value="1"/>
</dbReference>
<dbReference type="InterPro" id="IPR016197">
    <property type="entry name" value="Chromo-like_dom_sf"/>
</dbReference>
<dbReference type="InterPro" id="IPR025995">
    <property type="entry name" value="Tudor-knot"/>
</dbReference>
<evidence type="ECO:0000313" key="9">
    <source>
        <dbReference type="Proteomes" id="UP001177023"/>
    </source>
</evidence>
<dbReference type="SUPFAM" id="SSF55729">
    <property type="entry name" value="Acyl-CoA N-acyltransferases (Nat)"/>
    <property type="match status" value="1"/>
</dbReference>
<evidence type="ECO:0000256" key="2">
    <source>
        <dbReference type="ARBA" id="ARBA00013184"/>
    </source>
</evidence>
<evidence type="ECO:0000256" key="4">
    <source>
        <dbReference type="ARBA" id="ARBA00022990"/>
    </source>
</evidence>
<evidence type="ECO:0000256" key="6">
    <source>
        <dbReference type="SAM" id="MobiDB-lite"/>
    </source>
</evidence>
<feature type="region of interest" description="Disordered" evidence="6">
    <location>
        <begin position="384"/>
        <end position="405"/>
    </location>
</feature>
<evidence type="ECO:0000313" key="8">
    <source>
        <dbReference type="EMBL" id="CAJ0584817.1"/>
    </source>
</evidence>
<accession>A0AA36DCK9</accession>
<protein>
    <recommendedName>
        <fullName evidence="2">histone acetyltransferase</fullName>
        <ecNumber evidence="2">2.3.1.48</ecNumber>
    </recommendedName>
</protein>
<dbReference type="Gene3D" id="3.40.630.30">
    <property type="match status" value="1"/>
</dbReference>
<dbReference type="InterPro" id="IPR016181">
    <property type="entry name" value="Acyl_CoA_acyltransferase"/>
</dbReference>
<dbReference type="EMBL" id="CATQJA010002701">
    <property type="protein sequence ID" value="CAJ0584817.1"/>
    <property type="molecule type" value="Genomic_DNA"/>
</dbReference>
<evidence type="ECO:0000256" key="3">
    <source>
        <dbReference type="ARBA" id="ARBA00022679"/>
    </source>
</evidence>
<evidence type="ECO:0000256" key="5">
    <source>
        <dbReference type="PIRSR" id="PIRSR602717-51"/>
    </source>
</evidence>
<dbReference type="Proteomes" id="UP001177023">
    <property type="component" value="Unassembled WGS sequence"/>
</dbReference>
<sequence length="405" mass="47469">MTHLDIPGEQTLVGGQCISKDPFGKWRTVNILAARVSENAPNTEIFIHFRGFDKKWDRWTDIGHVRKLQLPRDASENADGDEEKTRRLRRLEDEQLEDSDEVELKIKNQHEQRTKIKNITHVQFGEWELETWYYSPYPERMQLDKQLYVCDMCFYYTNERKNMKAHLHGCNLSQPPGRRIYLQRGVAIYEVNGGSTNVDVKTYSQCLCLFSKLFMDNKTIYFDVEEYFFYVLCEMDKNGFAKPVGYFSKQKNEPHHNLSCLVVFPPYSRQGYGSMLIQLSYILSRRNCLVAGPEKPLSELGTASYQRYWTWAVAREIGRLENNEIINVDGLSKRLGMNLEDVQDTLERLQLTTTKEGTCTFTWARFVELTGRVVRPPKLQINPRHLDGLGRAQKRKRKRIDSLRR</sequence>
<comment type="caution">
    <text evidence="8">The sequence shown here is derived from an EMBL/GenBank/DDBJ whole genome shotgun (WGS) entry which is preliminary data.</text>
</comment>
<dbReference type="PANTHER" id="PTHR10615">
    <property type="entry name" value="HISTONE ACETYLTRANSFERASE"/>
    <property type="match status" value="1"/>
</dbReference>
<dbReference type="Pfam" id="PF11717">
    <property type="entry name" value="Tudor-knot"/>
    <property type="match status" value="1"/>
</dbReference>
<keyword evidence="3" id="KW-0808">Transferase</keyword>
<dbReference type="SUPFAM" id="SSF54160">
    <property type="entry name" value="Chromo domain-like"/>
    <property type="match status" value="1"/>
</dbReference>
<keyword evidence="4" id="KW-0007">Acetylation</keyword>
<dbReference type="Pfam" id="PF01853">
    <property type="entry name" value="MOZ_SAS"/>
    <property type="match status" value="1"/>
</dbReference>
<feature type="domain" description="MYST-type HAT" evidence="7">
    <location>
        <begin position="114"/>
        <end position="383"/>
    </location>
</feature>
<name>A0AA36DCK9_9BILA</name>
<dbReference type="AlphaFoldDB" id="A0AA36DCK9"/>
<feature type="active site" description="Proton donor/acceptor" evidence="5">
    <location>
        <position position="294"/>
    </location>
</feature>
<dbReference type="InterPro" id="IPR002717">
    <property type="entry name" value="HAT_MYST-type"/>
</dbReference>
<feature type="non-terminal residue" evidence="8">
    <location>
        <position position="1"/>
    </location>
</feature>
<reference evidence="8" key="1">
    <citation type="submission" date="2023-06" db="EMBL/GenBank/DDBJ databases">
        <authorList>
            <person name="Delattre M."/>
        </authorList>
    </citation>
    <scope>NUCLEOTIDE SEQUENCE</scope>
    <source>
        <strain evidence="8">AF72</strain>
    </source>
</reference>
<dbReference type="InterPro" id="IPR036388">
    <property type="entry name" value="WH-like_DNA-bd_sf"/>
</dbReference>
<proteinExistence type="inferred from homology"/>
<dbReference type="Gene3D" id="2.30.30.140">
    <property type="match status" value="1"/>
</dbReference>
<dbReference type="InterPro" id="IPR040706">
    <property type="entry name" value="Zf-MYST"/>
</dbReference>
<keyword evidence="9" id="KW-1185">Reference proteome</keyword>